<evidence type="ECO:0000313" key="7">
    <source>
        <dbReference type="Proteomes" id="UP000325827"/>
    </source>
</evidence>
<feature type="domain" description="Aldehyde dehydrogenase" evidence="5">
    <location>
        <begin position="3"/>
        <end position="445"/>
    </location>
</feature>
<evidence type="ECO:0000259" key="5">
    <source>
        <dbReference type="Pfam" id="PF00171"/>
    </source>
</evidence>
<dbReference type="Pfam" id="PF00171">
    <property type="entry name" value="Aldedh"/>
    <property type="match status" value="1"/>
</dbReference>
<comment type="similarity">
    <text evidence="1 4">Belongs to the aldehyde dehydrogenase family.</text>
</comment>
<dbReference type="InterPro" id="IPR016161">
    <property type="entry name" value="Ald_DH/histidinol_DH"/>
</dbReference>
<dbReference type="InterPro" id="IPR015590">
    <property type="entry name" value="Aldehyde_DH_dom"/>
</dbReference>
<proteinExistence type="inferred from homology"/>
<organism evidence="6 7">
    <name type="scientific">Microbacterium rhizomatis</name>
    <dbReference type="NCBI Taxonomy" id="1631477"/>
    <lineage>
        <taxon>Bacteria</taxon>
        <taxon>Bacillati</taxon>
        <taxon>Actinomycetota</taxon>
        <taxon>Actinomycetes</taxon>
        <taxon>Micrococcales</taxon>
        <taxon>Microbacteriaceae</taxon>
        <taxon>Microbacterium</taxon>
    </lineage>
</organism>
<evidence type="ECO:0000256" key="4">
    <source>
        <dbReference type="RuleBase" id="RU003345"/>
    </source>
</evidence>
<dbReference type="InterPro" id="IPR016163">
    <property type="entry name" value="Ald_DH_C"/>
</dbReference>
<evidence type="ECO:0000256" key="3">
    <source>
        <dbReference type="PROSITE-ProRule" id="PRU10007"/>
    </source>
</evidence>
<dbReference type="PANTHER" id="PTHR11699">
    <property type="entry name" value="ALDEHYDE DEHYDROGENASE-RELATED"/>
    <property type="match status" value="1"/>
</dbReference>
<dbReference type="OrthoDB" id="6882680at2"/>
<sequence length="452" mass="47080">MTFTLINPSTGVAFQEVSRATVDEVDAAIARAVQAQRSWAALPPVARADALRAFARAVEDHVEELAALEVRNSGHPISSARWEASHVAQVLNFYAGAPERLSGQQIPVAGGLDVTFHEPYGVVGIIVPWNFPMTIASWGFAPALAAGNAVVLKPAELTPLTALRLGELALAAGLPDGVFQVVTGQGSVVGERFVSHPGVRKVVFTGSTSVGIGVAAGCAAALKPVTLELGGKSANVVFADADLEKAAAAAPGAVFDNAGQDCCARSRILVERSVLDRFMELLEPAVAAWRVGDPSLDETEMGPLISAGHRDTVSSFLDGADVAFRGSAPGGDGFWFAPTVVLAAPGDRIAQEEIFGPVVAVLPFDDEADAIRLANDTAYGLAGSVWTENLGRAVRVTRGVKSGVLSVNSHSSVRYWTPFGGMKASGLGRELGPDAAEHFTETKNVFFATDAS</sequence>
<dbReference type="InterPro" id="IPR016160">
    <property type="entry name" value="Ald_DH_CS_CYS"/>
</dbReference>
<dbReference type="InterPro" id="IPR016162">
    <property type="entry name" value="Ald_DH_N"/>
</dbReference>
<reference evidence="7" key="1">
    <citation type="submission" date="2019-09" db="EMBL/GenBank/DDBJ databases">
        <title>Mumia zhuanghuii sp. nov. isolated from the intestinal contents of plateau pika (Ochotona curzoniae) in the Qinghai-Tibet plateau of China.</title>
        <authorList>
            <person name="Tian Z."/>
        </authorList>
    </citation>
    <scope>NUCLEOTIDE SEQUENCE [LARGE SCALE GENOMIC DNA]</scope>
    <source>
        <strain evidence="7">JCM 30598</strain>
    </source>
</reference>
<dbReference type="GO" id="GO:0016620">
    <property type="term" value="F:oxidoreductase activity, acting on the aldehyde or oxo group of donors, NAD or NADP as acceptor"/>
    <property type="evidence" value="ECO:0007669"/>
    <property type="project" value="InterPro"/>
</dbReference>
<dbReference type="SUPFAM" id="SSF53720">
    <property type="entry name" value="ALDH-like"/>
    <property type="match status" value="1"/>
</dbReference>
<accession>A0A5J5IYG3</accession>
<dbReference type="PROSITE" id="PS00687">
    <property type="entry name" value="ALDEHYDE_DEHYDR_GLU"/>
    <property type="match status" value="1"/>
</dbReference>
<comment type="caution">
    <text evidence="6">The sequence shown here is derived from an EMBL/GenBank/DDBJ whole genome shotgun (WGS) entry which is preliminary data.</text>
</comment>
<dbReference type="EMBL" id="VYSA01000003">
    <property type="protein sequence ID" value="KAA9106531.1"/>
    <property type="molecule type" value="Genomic_DNA"/>
</dbReference>
<evidence type="ECO:0000256" key="2">
    <source>
        <dbReference type="ARBA" id="ARBA00023002"/>
    </source>
</evidence>
<dbReference type="FunFam" id="3.40.605.10:FF:000007">
    <property type="entry name" value="NAD/NADP-dependent betaine aldehyde dehydrogenase"/>
    <property type="match status" value="1"/>
</dbReference>
<keyword evidence="7" id="KW-1185">Reference proteome</keyword>
<keyword evidence="2 4" id="KW-0560">Oxidoreductase</keyword>
<evidence type="ECO:0000313" key="6">
    <source>
        <dbReference type="EMBL" id="KAA9106531.1"/>
    </source>
</evidence>
<gene>
    <name evidence="6" type="ORF">F6B43_15480</name>
</gene>
<name>A0A5J5IYG3_9MICO</name>
<protein>
    <submittedName>
        <fullName evidence="6">Aldehyde dehydrogenase</fullName>
    </submittedName>
</protein>
<dbReference type="Proteomes" id="UP000325827">
    <property type="component" value="Unassembled WGS sequence"/>
</dbReference>
<dbReference type="AlphaFoldDB" id="A0A5J5IYG3"/>
<dbReference type="InterPro" id="IPR029510">
    <property type="entry name" value="Ald_DH_CS_GLU"/>
</dbReference>
<dbReference type="Gene3D" id="3.40.309.10">
    <property type="entry name" value="Aldehyde Dehydrogenase, Chain A, domain 2"/>
    <property type="match status" value="1"/>
</dbReference>
<dbReference type="PROSITE" id="PS00070">
    <property type="entry name" value="ALDEHYDE_DEHYDR_CYS"/>
    <property type="match status" value="1"/>
</dbReference>
<dbReference type="Gene3D" id="3.40.605.10">
    <property type="entry name" value="Aldehyde Dehydrogenase, Chain A, domain 1"/>
    <property type="match status" value="1"/>
</dbReference>
<dbReference type="RefSeq" id="WP_150449880.1">
    <property type="nucleotide sequence ID" value="NZ_VYSA01000003.1"/>
</dbReference>
<feature type="active site" evidence="3">
    <location>
        <position position="228"/>
    </location>
</feature>
<evidence type="ECO:0000256" key="1">
    <source>
        <dbReference type="ARBA" id="ARBA00009986"/>
    </source>
</evidence>